<evidence type="ECO:0000313" key="3">
    <source>
        <dbReference type="Proteomes" id="UP000064243"/>
    </source>
</evidence>
<dbReference type="Gene3D" id="3.40.50.150">
    <property type="entry name" value="Vaccinia Virus protein VP39"/>
    <property type="match status" value="1"/>
</dbReference>
<dbReference type="GO" id="GO:0032259">
    <property type="term" value="P:methylation"/>
    <property type="evidence" value="ECO:0007669"/>
    <property type="project" value="UniProtKB-KW"/>
</dbReference>
<protein>
    <submittedName>
        <fullName evidence="2">Methyltransferase</fullName>
    </submittedName>
</protein>
<dbReference type="AlphaFoldDB" id="A0A106BQ21"/>
<dbReference type="CDD" id="cd02440">
    <property type="entry name" value="AdoMet_MTases"/>
    <property type="match status" value="1"/>
</dbReference>
<dbReference type="PANTHER" id="PTHR12843">
    <property type="entry name" value="PROTEIN-LYSINE N-METHYLTRANSFERASE METTL10"/>
    <property type="match status" value="1"/>
</dbReference>
<dbReference type="STRING" id="1123392.GCA_000376425_00686"/>
<evidence type="ECO:0000313" key="2">
    <source>
        <dbReference type="EMBL" id="KVW96208.1"/>
    </source>
</evidence>
<dbReference type="InterPro" id="IPR041698">
    <property type="entry name" value="Methyltransf_25"/>
</dbReference>
<dbReference type="PATRIC" id="fig|36861.3.peg.1225"/>
<dbReference type="Pfam" id="PF13649">
    <property type="entry name" value="Methyltransf_25"/>
    <property type="match status" value="1"/>
</dbReference>
<accession>A0A106BQ21</accession>
<dbReference type="InterPro" id="IPR029063">
    <property type="entry name" value="SAM-dependent_MTases_sf"/>
</dbReference>
<sequence>MVDRRQHWETVYHSKAADDVSWFQPHAAPSLRLIEGCADRDAHIIDVGGGASVLVDDLLDAGYRNLAVLDLAESALAASRARLDARAQSVQWIAADITRAELPAARYDVWHDRAVFHFLTDPADRARYVAQVLKSVKPGGHVIIAAFGPGGPLQCSGLDVMRYAPDALHAEFGAPFRLLRHQTETHHTPSGQEQEFVYCYCVRV</sequence>
<name>A0A106BQ21_THIDE</name>
<dbReference type="SUPFAM" id="SSF53335">
    <property type="entry name" value="S-adenosyl-L-methionine-dependent methyltransferases"/>
    <property type="match status" value="1"/>
</dbReference>
<dbReference type="OrthoDB" id="9788660at2"/>
<dbReference type="PANTHER" id="PTHR12843:SF5">
    <property type="entry name" value="EEF1A LYSINE METHYLTRANSFERASE 2"/>
    <property type="match status" value="1"/>
</dbReference>
<organism evidence="2 3">
    <name type="scientific">Thiobacillus denitrificans</name>
    <dbReference type="NCBI Taxonomy" id="36861"/>
    <lineage>
        <taxon>Bacteria</taxon>
        <taxon>Pseudomonadati</taxon>
        <taxon>Pseudomonadota</taxon>
        <taxon>Betaproteobacteria</taxon>
        <taxon>Nitrosomonadales</taxon>
        <taxon>Thiobacillaceae</taxon>
        <taxon>Thiobacillus</taxon>
    </lineage>
</organism>
<gene>
    <name evidence="2" type="ORF">ABW22_07890</name>
</gene>
<proteinExistence type="predicted"/>
<keyword evidence="2" id="KW-0808">Transferase</keyword>
<feature type="domain" description="Methyltransferase" evidence="1">
    <location>
        <begin position="44"/>
        <end position="140"/>
    </location>
</feature>
<dbReference type="Proteomes" id="UP000064243">
    <property type="component" value="Unassembled WGS sequence"/>
</dbReference>
<dbReference type="EMBL" id="LDUG01000020">
    <property type="protein sequence ID" value="KVW96208.1"/>
    <property type="molecule type" value="Genomic_DNA"/>
</dbReference>
<evidence type="ECO:0000259" key="1">
    <source>
        <dbReference type="Pfam" id="PF13649"/>
    </source>
</evidence>
<comment type="caution">
    <text evidence="2">The sequence shown here is derived from an EMBL/GenBank/DDBJ whole genome shotgun (WGS) entry which is preliminary data.</text>
</comment>
<reference evidence="2 3" key="1">
    <citation type="journal article" date="2015" name="Appl. Environ. Microbiol.">
        <title>Aerobic and Anaerobic Thiosulfate Oxidation by a Cold-Adapted, Subglacial Chemoautotroph.</title>
        <authorList>
            <person name="Harrold Z.R."/>
            <person name="Skidmore M.L."/>
            <person name="Hamilton T.L."/>
            <person name="Desch L."/>
            <person name="Amada K."/>
            <person name="van Gelder W."/>
            <person name="Glover K."/>
            <person name="Roden E.E."/>
            <person name="Boyd E.S."/>
        </authorList>
    </citation>
    <scope>NUCLEOTIDE SEQUENCE [LARGE SCALE GENOMIC DNA]</scope>
    <source>
        <strain evidence="2 3">RG</strain>
    </source>
</reference>
<keyword evidence="3" id="KW-1185">Reference proteome</keyword>
<dbReference type="RefSeq" id="WP_059754489.1">
    <property type="nucleotide sequence ID" value="NZ_LDUG01000020.1"/>
</dbReference>
<keyword evidence="2" id="KW-0489">Methyltransferase</keyword>
<dbReference type="GO" id="GO:0008168">
    <property type="term" value="F:methyltransferase activity"/>
    <property type="evidence" value="ECO:0007669"/>
    <property type="project" value="UniProtKB-KW"/>
</dbReference>